<proteinExistence type="predicted"/>
<keyword evidence="2" id="KW-1185">Reference proteome</keyword>
<dbReference type="EMBL" id="VWSJ01000001">
    <property type="protein sequence ID" value="MSN95697.1"/>
    <property type="molecule type" value="Genomic_DNA"/>
</dbReference>
<comment type="caution">
    <text evidence="1">The sequence shown here is derived from an EMBL/GenBank/DDBJ whole genome shotgun (WGS) entry which is preliminary data.</text>
</comment>
<dbReference type="AlphaFoldDB" id="A0A6L5WHL0"/>
<dbReference type="RefSeq" id="WP_154569968.1">
    <property type="nucleotide sequence ID" value="NZ_VWSJ01000001.1"/>
</dbReference>
<evidence type="ECO:0000313" key="1">
    <source>
        <dbReference type="EMBL" id="MSN95697.1"/>
    </source>
</evidence>
<evidence type="ECO:0000313" key="2">
    <source>
        <dbReference type="Proteomes" id="UP000476338"/>
    </source>
</evidence>
<name>A0A6L5WHL0_9BACT</name>
<sequence length="223" mass="25743">MVKKAFWIVFLSIFLIANESDIKEIEKSEDFITVFDKKTPIVLKFNSNSTGTLLIKTISNLLEKLGFNDFYDLNFKNSSNSSYSVIVYSTKLPHPRDIKRNLQKDGVIVTGVKKTNQAYEYSIDMTNASIETEIFDSSYKKPIKPYFINVSNIKSIEILAQNDDIWHPSIQFFDRNLNLIDEKIIKTRHVSLNLDILENTHYILVGDDISMEKISKGLKFNIK</sequence>
<protein>
    <recommendedName>
        <fullName evidence="3">Periplasmic protein</fullName>
    </recommendedName>
</protein>
<organism evidence="1 2">
    <name type="scientific">Campylobacter portucalensis</name>
    <dbReference type="NCBI Taxonomy" id="2608384"/>
    <lineage>
        <taxon>Bacteria</taxon>
        <taxon>Pseudomonadati</taxon>
        <taxon>Campylobacterota</taxon>
        <taxon>Epsilonproteobacteria</taxon>
        <taxon>Campylobacterales</taxon>
        <taxon>Campylobacteraceae</taxon>
        <taxon>Campylobacter</taxon>
    </lineage>
</organism>
<accession>A0A6L5WHL0</accession>
<reference evidence="1 2" key="1">
    <citation type="submission" date="2019-09" db="EMBL/GenBank/DDBJ databases">
        <authorList>
            <person name="Silva M."/>
            <person name="Pereira G."/>
            <person name="Lopes-Da-Costa L."/>
            <person name="Silva E."/>
        </authorList>
    </citation>
    <scope>NUCLEOTIDE SEQUENCE [LARGE SCALE GENOMIC DNA]</scope>
    <source>
        <strain evidence="1 2">FMV-PI01</strain>
    </source>
</reference>
<dbReference type="Proteomes" id="UP000476338">
    <property type="component" value="Unassembled WGS sequence"/>
</dbReference>
<gene>
    <name evidence="1" type="ORF">F1B92_00530</name>
</gene>
<evidence type="ECO:0008006" key="3">
    <source>
        <dbReference type="Google" id="ProtNLM"/>
    </source>
</evidence>
<reference evidence="1 2" key="2">
    <citation type="submission" date="2020-03" db="EMBL/GenBank/DDBJ databases">
        <title>Campylobacter portucalensis sp. nov., a new species of Campylobacter isolated from the reproductive tract of bulls.</title>
        <authorList>
            <person name="Silva M.F."/>
            <person name="Pereira G."/>
            <person name="Carneiro C."/>
            <person name="Hemphill A."/>
            <person name="Mateus L."/>
            <person name="Lopes-Da-Costa L."/>
            <person name="Silva E."/>
        </authorList>
    </citation>
    <scope>NUCLEOTIDE SEQUENCE [LARGE SCALE GENOMIC DNA]</scope>
    <source>
        <strain evidence="1 2">FMV-PI01</strain>
    </source>
</reference>